<feature type="domain" description="Peptidase M15C" evidence="2">
    <location>
        <begin position="207"/>
        <end position="273"/>
    </location>
</feature>
<gene>
    <name evidence="3" type="ORF">ENM46_02700</name>
</gene>
<dbReference type="Gene3D" id="3.30.1380.10">
    <property type="match status" value="1"/>
</dbReference>
<organism evidence="3">
    <name type="scientific">Fervidobacterium nodosum</name>
    <dbReference type="NCBI Taxonomy" id="2424"/>
    <lineage>
        <taxon>Bacteria</taxon>
        <taxon>Thermotogati</taxon>
        <taxon>Thermotogota</taxon>
        <taxon>Thermotogae</taxon>
        <taxon>Thermotogales</taxon>
        <taxon>Fervidobacteriaceae</taxon>
        <taxon>Fervidobacterium</taxon>
    </lineage>
</organism>
<keyword evidence="1" id="KW-1133">Transmembrane helix</keyword>
<accession>A0A7C5U5Q2</accession>
<dbReference type="InterPro" id="IPR039561">
    <property type="entry name" value="Peptidase_M15C"/>
</dbReference>
<proteinExistence type="predicted"/>
<protein>
    <submittedName>
        <fullName evidence="3">M15 family peptidase</fullName>
    </submittedName>
</protein>
<dbReference type="Pfam" id="PF13539">
    <property type="entry name" value="Peptidase_M15_4"/>
    <property type="match status" value="1"/>
</dbReference>
<dbReference type="AlphaFoldDB" id="A0A7C5U5Q2"/>
<sequence>MSDKKQVYVRKIPNIFYALVILFSFSLISWNLTTFGNSLSNEYIKTAMQDILVLMIAYPETIKGIEYKNNRIYLIMQSGNKILYDDMEAKTFKDKLLNADVQDMLEQIYPIDQPKITPVENFEPGRIRCYDFFYEIYGKSEEVIKKQLVKVKTPFGKFLFNGKYQASSQFEKAMNEIHGITQKQPEILKFVVPIKGTYIHRSIKGLDKLSTHAFGIAIDLNDKNNKYYWYNNSRKQLPNLLKDYPESIVETFEKYGFIWGGKWWHYDLMHFEYRPELILKAKYFSKPDTLKIWYGEVPYELYSKYIKIIENAFKKR</sequence>
<evidence type="ECO:0000259" key="2">
    <source>
        <dbReference type="Pfam" id="PF13539"/>
    </source>
</evidence>
<feature type="transmembrane region" description="Helical" evidence="1">
    <location>
        <begin position="12"/>
        <end position="32"/>
    </location>
</feature>
<reference evidence="3" key="1">
    <citation type="journal article" date="2020" name="mSystems">
        <title>Genome- and Community-Level Interaction Insights into Carbon Utilization and Element Cycling Functions of Hydrothermarchaeota in Hydrothermal Sediment.</title>
        <authorList>
            <person name="Zhou Z."/>
            <person name="Liu Y."/>
            <person name="Xu W."/>
            <person name="Pan J."/>
            <person name="Luo Z.H."/>
            <person name="Li M."/>
        </authorList>
    </citation>
    <scope>NUCLEOTIDE SEQUENCE [LARGE SCALE GENOMIC DNA]</scope>
    <source>
        <strain evidence="3">SpSt-1088</strain>
    </source>
</reference>
<keyword evidence="1" id="KW-0472">Membrane</keyword>
<dbReference type="GO" id="GO:0008233">
    <property type="term" value="F:peptidase activity"/>
    <property type="evidence" value="ECO:0007669"/>
    <property type="project" value="InterPro"/>
</dbReference>
<evidence type="ECO:0000256" key="1">
    <source>
        <dbReference type="SAM" id="Phobius"/>
    </source>
</evidence>
<evidence type="ECO:0000313" key="3">
    <source>
        <dbReference type="EMBL" id="HHR33836.1"/>
    </source>
</evidence>
<dbReference type="SUPFAM" id="SSF55166">
    <property type="entry name" value="Hedgehog/DD-peptidase"/>
    <property type="match status" value="1"/>
</dbReference>
<dbReference type="InterPro" id="IPR009045">
    <property type="entry name" value="Zn_M74/Hedgehog-like"/>
</dbReference>
<keyword evidence="1" id="KW-0812">Transmembrane</keyword>
<dbReference type="EMBL" id="DRXW01000172">
    <property type="protein sequence ID" value="HHR33836.1"/>
    <property type="molecule type" value="Genomic_DNA"/>
</dbReference>
<name>A0A7C5U5Q2_9BACT</name>
<comment type="caution">
    <text evidence="3">The sequence shown here is derived from an EMBL/GenBank/DDBJ whole genome shotgun (WGS) entry which is preliminary data.</text>
</comment>